<protein>
    <submittedName>
        <fullName evidence="1">Uncharacterized protein</fullName>
    </submittedName>
</protein>
<dbReference type="AlphaFoldDB" id="A0A179Y8D0"/>
<dbReference type="Proteomes" id="UP000542889">
    <property type="component" value="Unassembled WGS sequence"/>
</dbReference>
<name>A0A179Y8D0_LACRH</name>
<gene>
    <name evidence="2" type="ORF">BWR10_13690</name>
    <name evidence="1" type="ORF">HWN39_07410</name>
</gene>
<sequence>MQMSEKLELQVKAAIAQALDSGDHMISFYRARKSQSMYVILGHSQDQYLPIRVSNHRSFSGFQKVPTFVLRSQEQLTADLTAFLKTAPWLTFCYRDFFVLSLVKYGHHHRTTFQIDDSYATFSQESQAMIFYQLIQLGKRPRVMMNGLSADLNQALGQLYGTDLIGSFTSQKSLLVYLTEGGRRLLDIYACQYIEQFMEDYHETDWHNLQLPAACLASEPDQD</sequence>
<reference evidence="2 3" key="1">
    <citation type="submission" date="2017-01" db="EMBL/GenBank/DDBJ databases">
        <title>In silico prediction, in vitro antibacterial spectrum and physicochemical properties of a putative bacteriocin produced by Lactobacillus rhamnosus strain L156.4.</title>
        <authorList>
            <person name="Silveira A.M."/>
            <person name="Monteiro A.S."/>
            <person name="Santos V.L."/>
            <person name="Nicoli J.R."/>
            <person name="Azevedo V."/>
            <person name="Soares S.C."/>
            <person name="Castro-Oliveira L."/>
            <person name="Dias-Souza M.V."/>
            <person name="Nardi R.M."/>
        </authorList>
    </citation>
    <scope>NUCLEOTIDE SEQUENCE [LARGE SCALE GENOMIC DNA]</scope>
    <source>
        <strain evidence="2 3">L156.4</strain>
    </source>
</reference>
<evidence type="ECO:0000313" key="1">
    <source>
        <dbReference type="EMBL" id="NVO88330.1"/>
    </source>
</evidence>
<dbReference type="RefSeq" id="WP_005684990.1">
    <property type="nucleotide sequence ID" value="NZ_BSWG01000005.1"/>
</dbReference>
<accession>A0A2A5L699</accession>
<proteinExistence type="predicted"/>
<dbReference type="Proteomes" id="UP000189067">
    <property type="component" value="Unassembled WGS sequence"/>
</dbReference>
<comment type="caution">
    <text evidence="1">The sequence shown here is derived from an EMBL/GenBank/DDBJ whole genome shotgun (WGS) entry which is preliminary data.</text>
</comment>
<reference evidence="1 4" key="2">
    <citation type="submission" date="2020-06" db="EMBL/GenBank/DDBJ databases">
        <title>Lactobacillus rhamnosus QC,genome.</title>
        <authorList>
            <person name="Yi H."/>
            <person name="Jin M."/>
        </authorList>
    </citation>
    <scope>NUCLEOTIDE SEQUENCE [LARGE SCALE GENOMIC DNA]</scope>
    <source>
        <strain evidence="1 4">QC</strain>
    </source>
</reference>
<evidence type="ECO:0000313" key="2">
    <source>
        <dbReference type="EMBL" id="ONN73537.1"/>
    </source>
</evidence>
<accession>A0A179Y8D0</accession>
<evidence type="ECO:0000313" key="4">
    <source>
        <dbReference type="Proteomes" id="UP000542889"/>
    </source>
</evidence>
<evidence type="ECO:0000313" key="3">
    <source>
        <dbReference type="Proteomes" id="UP000189067"/>
    </source>
</evidence>
<organism evidence="1 4">
    <name type="scientific">Lacticaseibacillus rhamnosus</name>
    <name type="common">Lactobacillus rhamnosus</name>
    <dbReference type="NCBI Taxonomy" id="47715"/>
    <lineage>
        <taxon>Bacteria</taxon>
        <taxon>Bacillati</taxon>
        <taxon>Bacillota</taxon>
        <taxon>Bacilli</taxon>
        <taxon>Lactobacillales</taxon>
        <taxon>Lactobacillaceae</taxon>
        <taxon>Lacticaseibacillus</taxon>
    </lineage>
</organism>
<dbReference type="EMBL" id="JABXWP010000009">
    <property type="protein sequence ID" value="NVO88330.1"/>
    <property type="molecule type" value="Genomic_DNA"/>
</dbReference>
<dbReference type="EMBL" id="MTJY01000057">
    <property type="protein sequence ID" value="ONN73537.1"/>
    <property type="molecule type" value="Genomic_DNA"/>
</dbReference>